<gene>
    <name evidence="1" type="ORF">TorRG33x02_181310</name>
</gene>
<keyword evidence="2" id="KW-1185">Reference proteome</keyword>
<comment type="caution">
    <text evidence="1">The sequence shown here is derived from an EMBL/GenBank/DDBJ whole genome shotgun (WGS) entry which is preliminary data.</text>
</comment>
<proteinExistence type="predicted"/>
<name>A0A2P5EKL5_TREOI</name>
<dbReference type="InParanoid" id="A0A2P5EKL5"/>
<protein>
    <submittedName>
        <fullName evidence="1">Uncharacterized protein</fullName>
    </submittedName>
</protein>
<reference evidence="2" key="1">
    <citation type="submission" date="2016-06" db="EMBL/GenBank/DDBJ databases">
        <title>Parallel loss of symbiosis genes in relatives of nitrogen-fixing non-legume Parasponia.</title>
        <authorList>
            <person name="Van Velzen R."/>
            <person name="Holmer R."/>
            <person name="Bu F."/>
            <person name="Rutten L."/>
            <person name="Van Zeijl A."/>
            <person name="Liu W."/>
            <person name="Santuari L."/>
            <person name="Cao Q."/>
            <person name="Sharma T."/>
            <person name="Shen D."/>
            <person name="Roswanjaya Y."/>
            <person name="Wardhani T."/>
            <person name="Kalhor M.S."/>
            <person name="Jansen J."/>
            <person name="Van den Hoogen J."/>
            <person name="Gungor B."/>
            <person name="Hartog M."/>
            <person name="Hontelez J."/>
            <person name="Verver J."/>
            <person name="Yang W.-C."/>
            <person name="Schijlen E."/>
            <person name="Repin R."/>
            <person name="Schilthuizen M."/>
            <person name="Schranz E."/>
            <person name="Heidstra R."/>
            <person name="Miyata K."/>
            <person name="Fedorova E."/>
            <person name="Kohlen W."/>
            <person name="Bisseling T."/>
            <person name="Smit S."/>
            <person name="Geurts R."/>
        </authorList>
    </citation>
    <scope>NUCLEOTIDE SEQUENCE [LARGE SCALE GENOMIC DNA]</scope>
    <source>
        <strain evidence="2">cv. RG33-2</strain>
    </source>
</reference>
<dbReference type="OrthoDB" id="10333428at2759"/>
<accession>A0A2P5EKL5</accession>
<dbReference type="AlphaFoldDB" id="A0A2P5EKL5"/>
<sequence>CPTSEENNELHVLLSVAKLPISSGPESPPIKIKDKFERFIIKIGTKRITPNCIQFDFDLQKMHLGRIGDDEKDPAIR</sequence>
<dbReference type="EMBL" id="JXTC01000137">
    <property type="protein sequence ID" value="PON86081.1"/>
    <property type="molecule type" value="Genomic_DNA"/>
</dbReference>
<evidence type="ECO:0000313" key="1">
    <source>
        <dbReference type="EMBL" id="PON86081.1"/>
    </source>
</evidence>
<feature type="non-terminal residue" evidence="1">
    <location>
        <position position="1"/>
    </location>
</feature>
<organism evidence="1 2">
    <name type="scientific">Trema orientale</name>
    <name type="common">Charcoal tree</name>
    <name type="synonym">Celtis orientalis</name>
    <dbReference type="NCBI Taxonomy" id="63057"/>
    <lineage>
        <taxon>Eukaryota</taxon>
        <taxon>Viridiplantae</taxon>
        <taxon>Streptophyta</taxon>
        <taxon>Embryophyta</taxon>
        <taxon>Tracheophyta</taxon>
        <taxon>Spermatophyta</taxon>
        <taxon>Magnoliopsida</taxon>
        <taxon>eudicotyledons</taxon>
        <taxon>Gunneridae</taxon>
        <taxon>Pentapetalae</taxon>
        <taxon>rosids</taxon>
        <taxon>fabids</taxon>
        <taxon>Rosales</taxon>
        <taxon>Cannabaceae</taxon>
        <taxon>Trema</taxon>
    </lineage>
</organism>
<evidence type="ECO:0000313" key="2">
    <source>
        <dbReference type="Proteomes" id="UP000237000"/>
    </source>
</evidence>
<dbReference type="Proteomes" id="UP000237000">
    <property type="component" value="Unassembled WGS sequence"/>
</dbReference>